<evidence type="ECO:0000256" key="3">
    <source>
        <dbReference type="ARBA" id="ARBA00022475"/>
    </source>
</evidence>
<feature type="transmembrane region" description="Helical" evidence="9">
    <location>
        <begin position="82"/>
        <end position="106"/>
    </location>
</feature>
<keyword evidence="3" id="KW-1003">Cell membrane</keyword>
<keyword evidence="6 9" id="KW-1133">Transmembrane helix</keyword>
<feature type="transmembrane region" description="Helical" evidence="9">
    <location>
        <begin position="173"/>
        <end position="191"/>
    </location>
</feature>
<evidence type="ECO:0000256" key="5">
    <source>
        <dbReference type="ARBA" id="ARBA00022692"/>
    </source>
</evidence>
<name>A0A0P1EB26_9RHOB</name>
<evidence type="ECO:0000256" key="2">
    <source>
        <dbReference type="ARBA" id="ARBA00022448"/>
    </source>
</evidence>
<evidence type="ECO:0000313" key="11">
    <source>
        <dbReference type="Proteomes" id="UP000050783"/>
    </source>
</evidence>
<evidence type="ECO:0000256" key="6">
    <source>
        <dbReference type="ARBA" id="ARBA00022989"/>
    </source>
</evidence>
<keyword evidence="2" id="KW-0813">Transport</keyword>
<protein>
    <submittedName>
        <fullName evidence="10">Putative inner membrane protein</fullName>
    </submittedName>
</protein>
<comment type="subcellular location">
    <subcellularLocation>
        <location evidence="1">Cell inner membrane</location>
        <topology evidence="1">Multi-pass membrane protein</topology>
    </subcellularLocation>
</comment>
<evidence type="ECO:0000256" key="7">
    <source>
        <dbReference type="ARBA" id="ARBA00023136"/>
    </source>
</evidence>
<keyword evidence="7 9" id="KW-0472">Membrane</keyword>
<accession>A0A0P1EB26</accession>
<organism evidence="10 11">
    <name type="scientific">Ruegeria atlantica</name>
    <dbReference type="NCBI Taxonomy" id="81569"/>
    <lineage>
        <taxon>Bacteria</taxon>
        <taxon>Pseudomonadati</taxon>
        <taxon>Pseudomonadota</taxon>
        <taxon>Alphaproteobacteria</taxon>
        <taxon>Rhodobacterales</taxon>
        <taxon>Roseobacteraceae</taxon>
        <taxon>Ruegeria</taxon>
    </lineage>
</organism>
<evidence type="ECO:0000256" key="9">
    <source>
        <dbReference type="SAM" id="Phobius"/>
    </source>
</evidence>
<dbReference type="RefSeq" id="WP_306346058.1">
    <property type="nucleotide sequence ID" value="NZ_CYPU01000014.1"/>
</dbReference>
<dbReference type="GeneID" id="55492084"/>
<evidence type="ECO:0000256" key="4">
    <source>
        <dbReference type="ARBA" id="ARBA00022519"/>
    </source>
</evidence>
<dbReference type="PANTHER" id="PTHR30574">
    <property type="entry name" value="INNER MEMBRANE PROTEIN YEDE"/>
    <property type="match status" value="1"/>
</dbReference>
<feature type="transmembrane region" description="Helical" evidence="9">
    <location>
        <begin position="252"/>
        <end position="273"/>
    </location>
</feature>
<feature type="transmembrane region" description="Helical" evidence="9">
    <location>
        <begin position="203"/>
        <end position="225"/>
    </location>
</feature>
<keyword evidence="4" id="KW-0997">Cell inner membrane</keyword>
<evidence type="ECO:0000256" key="1">
    <source>
        <dbReference type="ARBA" id="ARBA00004429"/>
    </source>
</evidence>
<feature type="transmembrane region" description="Helical" evidence="9">
    <location>
        <begin position="12"/>
        <end position="31"/>
    </location>
</feature>
<dbReference type="PANTHER" id="PTHR30574:SF1">
    <property type="entry name" value="SULPHUR TRANSPORT DOMAIN-CONTAINING PROTEIN"/>
    <property type="match status" value="1"/>
</dbReference>
<evidence type="ECO:0000256" key="8">
    <source>
        <dbReference type="ARBA" id="ARBA00035655"/>
    </source>
</evidence>
<evidence type="ECO:0000313" key="10">
    <source>
        <dbReference type="EMBL" id="CUH46638.1"/>
    </source>
</evidence>
<dbReference type="STRING" id="81569.RUM4293_04037"/>
<dbReference type="Proteomes" id="UP000050783">
    <property type="component" value="Unassembled WGS sequence"/>
</dbReference>
<feature type="transmembrane region" description="Helical" evidence="9">
    <location>
        <begin position="293"/>
        <end position="314"/>
    </location>
</feature>
<dbReference type="Pfam" id="PF04143">
    <property type="entry name" value="Sulf_transp"/>
    <property type="match status" value="1"/>
</dbReference>
<gene>
    <name evidence="10" type="ORF">RUA4292_00804</name>
</gene>
<dbReference type="EMBL" id="CYPU01000014">
    <property type="protein sequence ID" value="CUH46638.1"/>
    <property type="molecule type" value="Genomic_DNA"/>
</dbReference>
<dbReference type="GO" id="GO:0005886">
    <property type="term" value="C:plasma membrane"/>
    <property type="evidence" value="ECO:0007669"/>
    <property type="project" value="UniProtKB-SubCell"/>
</dbReference>
<keyword evidence="5 9" id="KW-0812">Transmembrane</keyword>
<reference evidence="10 11" key="1">
    <citation type="submission" date="2015-09" db="EMBL/GenBank/DDBJ databases">
        <authorList>
            <consortium name="Swine Surveillance"/>
        </authorList>
    </citation>
    <scope>NUCLEOTIDE SEQUENCE [LARGE SCALE GENOMIC DNA]</scope>
    <source>
        <strain evidence="10 11">CECT 4292</strain>
    </source>
</reference>
<sequence>MERLIDLLGDPGTLAFAGALVGILFGVTAQKSHFCLRASTIEVAKGELGPRLAVWLIAFTATLTLVQAFVAFEWLDLSETRAIASTGSLSGAIIGGAMFGVGMVLARGCASRLLVLASCGNLRALITGLVLTLVAQAAYTGVLSPARELLSGIWTVSGGASRDLSEILGFSPVVYTAVAVLGLVSAIAFAFHRRVAPIRIVTAAGVGVAVALGWLMTFAIAQASFEVVPVSSVTFTGPATDTLMALVSERNVVLSFGIGLVPGVTIGAAGSALTAGEWKIERFGPDAPMERYLVGAVLMGFGAMLAGGCAVGAGLSGGSALSLTAWLAVFFMWVGAISAHRLMRRIPVPQTS</sequence>
<feature type="transmembrane region" description="Helical" evidence="9">
    <location>
        <begin position="320"/>
        <end position="339"/>
    </location>
</feature>
<feature type="transmembrane region" description="Helical" evidence="9">
    <location>
        <begin position="113"/>
        <end position="139"/>
    </location>
</feature>
<dbReference type="InterPro" id="IPR007272">
    <property type="entry name" value="Sulf_transp_TsuA/YedE"/>
</dbReference>
<proteinExistence type="inferred from homology"/>
<dbReference type="AlphaFoldDB" id="A0A0P1EB26"/>
<feature type="transmembrane region" description="Helical" evidence="9">
    <location>
        <begin position="52"/>
        <end position="70"/>
    </location>
</feature>
<comment type="similarity">
    <text evidence="8">Belongs to the TsuA/YedE (TC 9.B.102) family.</text>
</comment>